<comment type="subcellular location">
    <subcellularLocation>
        <location evidence="1">Cell outer membrane</location>
    </subcellularLocation>
</comment>
<keyword evidence="7" id="KW-0998">Cell outer membrane</keyword>
<dbReference type="GO" id="GO:1990281">
    <property type="term" value="C:efflux pump complex"/>
    <property type="evidence" value="ECO:0007669"/>
    <property type="project" value="TreeGrafter"/>
</dbReference>
<evidence type="ECO:0000256" key="4">
    <source>
        <dbReference type="ARBA" id="ARBA00022452"/>
    </source>
</evidence>
<proteinExistence type="inferred from homology"/>
<keyword evidence="5" id="KW-0812">Transmembrane</keyword>
<keyword evidence="4" id="KW-1134">Transmembrane beta strand</keyword>
<evidence type="ECO:0000256" key="2">
    <source>
        <dbReference type="ARBA" id="ARBA00007613"/>
    </source>
</evidence>
<protein>
    <submittedName>
        <fullName evidence="8">Heavy metal RND efflux outer membrane protein, CzcC family</fullName>
    </submittedName>
</protein>
<dbReference type="KEGG" id="llu:AKJ09_08351"/>
<evidence type="ECO:0000256" key="5">
    <source>
        <dbReference type="ARBA" id="ARBA00022692"/>
    </source>
</evidence>
<evidence type="ECO:0000256" key="6">
    <source>
        <dbReference type="ARBA" id="ARBA00023136"/>
    </source>
</evidence>
<dbReference type="STRING" id="1391654.AKJ09_08351"/>
<dbReference type="GO" id="GO:0015288">
    <property type="term" value="F:porin activity"/>
    <property type="evidence" value="ECO:0007669"/>
    <property type="project" value="TreeGrafter"/>
</dbReference>
<evidence type="ECO:0000256" key="1">
    <source>
        <dbReference type="ARBA" id="ARBA00004442"/>
    </source>
</evidence>
<dbReference type="PANTHER" id="PTHR30026:SF20">
    <property type="entry name" value="OUTER MEMBRANE PROTEIN TOLC"/>
    <property type="match status" value="1"/>
</dbReference>
<evidence type="ECO:0000313" key="9">
    <source>
        <dbReference type="Proteomes" id="UP000064967"/>
    </source>
</evidence>
<organism evidence="8 9">
    <name type="scientific">Labilithrix luteola</name>
    <dbReference type="NCBI Taxonomy" id="1391654"/>
    <lineage>
        <taxon>Bacteria</taxon>
        <taxon>Pseudomonadati</taxon>
        <taxon>Myxococcota</taxon>
        <taxon>Polyangia</taxon>
        <taxon>Polyangiales</taxon>
        <taxon>Labilitrichaceae</taxon>
        <taxon>Labilithrix</taxon>
    </lineage>
</organism>
<dbReference type="InterPro" id="IPR003423">
    <property type="entry name" value="OMP_efflux"/>
</dbReference>
<dbReference type="InterPro" id="IPR051906">
    <property type="entry name" value="TolC-like"/>
</dbReference>
<dbReference type="Proteomes" id="UP000064967">
    <property type="component" value="Chromosome"/>
</dbReference>
<dbReference type="GO" id="GO:0015562">
    <property type="term" value="F:efflux transmembrane transporter activity"/>
    <property type="evidence" value="ECO:0007669"/>
    <property type="project" value="InterPro"/>
</dbReference>
<name>A0A0K1Q7G9_9BACT</name>
<keyword evidence="9" id="KW-1185">Reference proteome</keyword>
<accession>A0A0K1Q7G9</accession>
<evidence type="ECO:0000313" key="8">
    <source>
        <dbReference type="EMBL" id="AKV01688.1"/>
    </source>
</evidence>
<evidence type="ECO:0000256" key="3">
    <source>
        <dbReference type="ARBA" id="ARBA00022448"/>
    </source>
</evidence>
<keyword evidence="6" id="KW-0472">Membrane</keyword>
<reference evidence="8 9" key="1">
    <citation type="submission" date="2015-08" db="EMBL/GenBank/DDBJ databases">
        <authorList>
            <person name="Babu N.S."/>
            <person name="Beckwith C.J."/>
            <person name="Beseler K.G."/>
            <person name="Brison A."/>
            <person name="Carone J.V."/>
            <person name="Caskin T.P."/>
            <person name="Diamond M."/>
            <person name="Durham M.E."/>
            <person name="Foxe J.M."/>
            <person name="Go M."/>
            <person name="Henderson B.A."/>
            <person name="Jones I.B."/>
            <person name="McGettigan J.A."/>
            <person name="Micheletti S.J."/>
            <person name="Nasrallah M.E."/>
            <person name="Ortiz D."/>
            <person name="Piller C.R."/>
            <person name="Privatt S.R."/>
            <person name="Schneider S.L."/>
            <person name="Sharp S."/>
            <person name="Smith T.C."/>
            <person name="Stanton J.D."/>
            <person name="Ullery H.E."/>
            <person name="Wilson R.J."/>
            <person name="Serrano M.G."/>
            <person name="Buck G."/>
            <person name="Lee V."/>
            <person name="Wang Y."/>
            <person name="Carvalho R."/>
            <person name="Voegtly L."/>
            <person name="Shi R."/>
            <person name="Duckworth R."/>
            <person name="Johnson A."/>
            <person name="Loviza R."/>
            <person name="Walstead R."/>
            <person name="Shah Z."/>
            <person name="Kiflezghi M."/>
            <person name="Wade K."/>
            <person name="Ball S.L."/>
            <person name="Bradley K.W."/>
            <person name="Asai D.J."/>
            <person name="Bowman C.A."/>
            <person name="Russell D.A."/>
            <person name="Pope W.H."/>
            <person name="Jacobs-Sera D."/>
            <person name="Hendrix R.W."/>
            <person name="Hatfull G.F."/>
        </authorList>
    </citation>
    <scope>NUCLEOTIDE SEQUENCE [LARGE SCALE GENOMIC DNA]</scope>
    <source>
        <strain evidence="8 9">DSM 27648</strain>
    </source>
</reference>
<dbReference type="Gene3D" id="1.20.1600.10">
    <property type="entry name" value="Outer membrane efflux proteins (OEP)"/>
    <property type="match status" value="1"/>
</dbReference>
<dbReference type="AlphaFoldDB" id="A0A0K1Q7G9"/>
<dbReference type="PANTHER" id="PTHR30026">
    <property type="entry name" value="OUTER MEMBRANE PROTEIN TOLC"/>
    <property type="match status" value="1"/>
</dbReference>
<dbReference type="GO" id="GO:0009279">
    <property type="term" value="C:cell outer membrane"/>
    <property type="evidence" value="ECO:0007669"/>
    <property type="project" value="UniProtKB-SubCell"/>
</dbReference>
<dbReference type="Pfam" id="PF02321">
    <property type="entry name" value="OEP"/>
    <property type="match status" value="2"/>
</dbReference>
<evidence type="ECO:0000256" key="7">
    <source>
        <dbReference type="ARBA" id="ARBA00023237"/>
    </source>
</evidence>
<dbReference type="SUPFAM" id="SSF56954">
    <property type="entry name" value="Outer membrane efflux proteins (OEP)"/>
    <property type="match status" value="1"/>
</dbReference>
<gene>
    <name evidence="8" type="ORF">AKJ09_08351</name>
</gene>
<keyword evidence="3" id="KW-0813">Transport</keyword>
<sequence>MTPPTALPPMPTIVVDDPMLAPIPPANRQLGSWGDALSLVRARSTDLATAYAEVRRAEAQTRTALAAVLPTINATATIPHQFITNETATFSGSSSGNTGAAAPVRTITTPQSNYLTANVQLQQSLVNLQAWQAIGTGKVNEKVQKLSAEDTNRTITLAVSTAIVGVVAAERVAELNRVGLRSSLERHELTVRKRGLGVATGLDVVRADQDVAAARATLVTGDEALRRAREALGLAVGIPEAVGVPPGVKLDDVMGGAEQSCPALKELAERPDIAAAQKRVEVAERNVHNVELSFLPTLSLGSTFSTTTQDTGAAPQATWNVQGILTVPIWDGGVRYGSLRSNRALRDEAGFALEAARRTATVEIQQARRNVGVAEASLEVARQTRQLAYQVDQLTQTAYRAGQGTSLELVIAASSLRQAEIELALREFDVVRARLEALFALARCSGTS</sequence>
<dbReference type="EMBL" id="CP012333">
    <property type="protein sequence ID" value="AKV01688.1"/>
    <property type="molecule type" value="Genomic_DNA"/>
</dbReference>
<comment type="similarity">
    <text evidence="2">Belongs to the outer membrane factor (OMF) (TC 1.B.17) family.</text>
</comment>